<dbReference type="PANTHER" id="PTHR35936:SF25">
    <property type="entry name" value="ABC TRANSPORTER SUBSTRATE-BINDING PROTEIN"/>
    <property type="match status" value="1"/>
</dbReference>
<evidence type="ECO:0000313" key="2">
    <source>
        <dbReference type="Proteomes" id="UP000279384"/>
    </source>
</evidence>
<dbReference type="Gene3D" id="3.40.190.10">
    <property type="entry name" value="Periplasmic binding protein-like II"/>
    <property type="match status" value="2"/>
</dbReference>
<dbReference type="Proteomes" id="UP000279384">
    <property type="component" value="Unassembled WGS sequence"/>
</dbReference>
<protein>
    <submittedName>
        <fullName evidence="1">Polar amino acid transport system substrate-binding protein</fullName>
    </submittedName>
</protein>
<proteinExistence type="predicted"/>
<dbReference type="SUPFAM" id="SSF53850">
    <property type="entry name" value="Periplasmic binding protein-like II"/>
    <property type="match status" value="1"/>
</dbReference>
<organism evidence="1 2">
    <name type="scientific">Vogesella indigofera</name>
    <name type="common">Pseudomonas indigofera</name>
    <dbReference type="NCBI Taxonomy" id="45465"/>
    <lineage>
        <taxon>Bacteria</taxon>
        <taxon>Pseudomonadati</taxon>
        <taxon>Pseudomonadota</taxon>
        <taxon>Betaproteobacteria</taxon>
        <taxon>Neisseriales</taxon>
        <taxon>Chromobacteriaceae</taxon>
        <taxon>Vogesella</taxon>
    </lineage>
</organism>
<gene>
    <name evidence="1" type="ORF">C8E02_1501</name>
</gene>
<name>A0A495BGF0_VOGIN</name>
<sequence>MLVMALSPGDAIMSGHGEDGHGMRHGMNWRWLGGWLGLLCGLPLAAVAAGTRVPLTIVAMDQASPPYVIGEGDSFAPQPGLAVELAQRAAKACGVELQLLRQPGLRMLQSLKSGSANAALLLSYNEERAQFAVYPLRDGQPDGRQRMSTLRYVLFVRNDSLLAWDGERLTPSQAVVGSNIGWSVIKDLERLQIKVETALNVGSNFNKLQAGRIDAYAIQDLLAAGYLATHPKLAVRALPQPLVSKDYFMPFSRQFAARQPQLVQCMWQQVARQRDALLQRRMAIYLNH</sequence>
<evidence type="ECO:0000313" key="1">
    <source>
        <dbReference type="EMBL" id="RKQ60157.1"/>
    </source>
</evidence>
<dbReference type="EMBL" id="RBID01000013">
    <property type="protein sequence ID" value="RKQ60157.1"/>
    <property type="molecule type" value="Genomic_DNA"/>
</dbReference>
<dbReference type="PANTHER" id="PTHR35936">
    <property type="entry name" value="MEMBRANE-BOUND LYTIC MUREIN TRANSGLYCOSYLASE F"/>
    <property type="match status" value="1"/>
</dbReference>
<comment type="caution">
    <text evidence="1">The sequence shown here is derived from an EMBL/GenBank/DDBJ whole genome shotgun (WGS) entry which is preliminary data.</text>
</comment>
<reference evidence="1 2" key="1">
    <citation type="submission" date="2018-10" db="EMBL/GenBank/DDBJ databases">
        <title>Genomic Encyclopedia of Type Strains, Phase IV (KMG-IV): sequencing the most valuable type-strain genomes for metagenomic binning, comparative biology and taxonomic classification.</title>
        <authorList>
            <person name="Goeker M."/>
        </authorList>
    </citation>
    <scope>NUCLEOTIDE SEQUENCE [LARGE SCALE GENOMIC DNA]</scope>
    <source>
        <strain evidence="1 2">DSM 3303</strain>
    </source>
</reference>
<dbReference type="AlphaFoldDB" id="A0A495BGF0"/>
<accession>A0A495BGF0</accession>